<dbReference type="EMBL" id="BMAU01021375">
    <property type="protein sequence ID" value="GFY26380.1"/>
    <property type="molecule type" value="Genomic_DNA"/>
</dbReference>
<gene>
    <name evidence="1" type="ORF">TNCV_25771</name>
</gene>
<protein>
    <submittedName>
        <fullName evidence="1">Uncharacterized protein</fullName>
    </submittedName>
</protein>
<dbReference type="PROSITE" id="PS51257">
    <property type="entry name" value="PROKAR_LIPOPROTEIN"/>
    <property type="match status" value="1"/>
</dbReference>
<comment type="caution">
    <text evidence="1">The sequence shown here is derived from an EMBL/GenBank/DDBJ whole genome shotgun (WGS) entry which is preliminary data.</text>
</comment>
<reference evidence="1" key="1">
    <citation type="submission" date="2020-08" db="EMBL/GenBank/DDBJ databases">
        <title>Multicomponent nature underlies the extraordinary mechanical properties of spider dragline silk.</title>
        <authorList>
            <person name="Kono N."/>
            <person name="Nakamura H."/>
            <person name="Mori M."/>
            <person name="Yoshida Y."/>
            <person name="Ohtoshi R."/>
            <person name="Malay A.D."/>
            <person name="Moran D.A.P."/>
            <person name="Tomita M."/>
            <person name="Numata K."/>
            <person name="Arakawa K."/>
        </authorList>
    </citation>
    <scope>NUCLEOTIDE SEQUENCE</scope>
</reference>
<evidence type="ECO:0000313" key="1">
    <source>
        <dbReference type="EMBL" id="GFY26380.1"/>
    </source>
</evidence>
<dbReference type="Proteomes" id="UP000887159">
    <property type="component" value="Unassembled WGS sequence"/>
</dbReference>
<name>A0A8X6W1L8_TRICX</name>
<proteinExistence type="predicted"/>
<organism evidence="1 2">
    <name type="scientific">Trichonephila clavipes</name>
    <name type="common">Golden silk orbweaver</name>
    <name type="synonym">Nephila clavipes</name>
    <dbReference type="NCBI Taxonomy" id="2585209"/>
    <lineage>
        <taxon>Eukaryota</taxon>
        <taxon>Metazoa</taxon>
        <taxon>Ecdysozoa</taxon>
        <taxon>Arthropoda</taxon>
        <taxon>Chelicerata</taxon>
        <taxon>Arachnida</taxon>
        <taxon>Araneae</taxon>
        <taxon>Araneomorphae</taxon>
        <taxon>Entelegynae</taxon>
        <taxon>Araneoidea</taxon>
        <taxon>Nephilidae</taxon>
        <taxon>Trichonephila</taxon>
    </lineage>
</organism>
<keyword evidence="2" id="KW-1185">Reference proteome</keyword>
<dbReference type="AlphaFoldDB" id="A0A8X6W1L8"/>
<sequence>MTRSVAKSPRVAEQCDINIHSLTGTQGCRCRVADASSDAVEYLSIEDQSLFGGVVWNSETWSESCDVILIISEWLKIMRSDGNKHREHL</sequence>
<accession>A0A8X6W1L8</accession>
<evidence type="ECO:0000313" key="2">
    <source>
        <dbReference type="Proteomes" id="UP000887159"/>
    </source>
</evidence>